<reference evidence="8" key="1">
    <citation type="submission" date="2013-01" db="EMBL/GenBank/DDBJ databases">
        <title>Draft Genome Sequence of a Mulberry Tree, Morus notabilis C.K. Schneid.</title>
        <authorList>
            <person name="He N."/>
            <person name="Zhao S."/>
        </authorList>
    </citation>
    <scope>NUCLEOTIDE SEQUENCE</scope>
</reference>
<keyword evidence="3" id="KW-0539">Nucleus</keyword>
<keyword evidence="8" id="KW-1185">Reference proteome</keyword>
<organism evidence="7 8">
    <name type="scientific">Morus notabilis</name>
    <dbReference type="NCBI Taxonomy" id="981085"/>
    <lineage>
        <taxon>Eukaryota</taxon>
        <taxon>Viridiplantae</taxon>
        <taxon>Streptophyta</taxon>
        <taxon>Embryophyta</taxon>
        <taxon>Tracheophyta</taxon>
        <taxon>Spermatophyta</taxon>
        <taxon>Magnoliopsida</taxon>
        <taxon>eudicotyledons</taxon>
        <taxon>Gunneridae</taxon>
        <taxon>Pentapetalae</taxon>
        <taxon>rosids</taxon>
        <taxon>fabids</taxon>
        <taxon>Rosales</taxon>
        <taxon>Moraceae</taxon>
        <taxon>Moreae</taxon>
        <taxon>Morus</taxon>
    </lineage>
</organism>
<dbReference type="AlphaFoldDB" id="W9QU63"/>
<accession>W9QU63</accession>
<evidence type="ECO:0000256" key="2">
    <source>
        <dbReference type="ARBA" id="ARBA00022763"/>
    </source>
</evidence>
<dbReference type="STRING" id="981085.W9QU63"/>
<keyword evidence="4" id="KW-0175">Coiled coil</keyword>
<dbReference type="PANTHER" id="PTHR15107:SF0">
    <property type="entry name" value="DNA ENDONUCLEASE ACTIVATOR CTP1 C-TERMINAL DOMAIN-CONTAINING PROTEIN"/>
    <property type="match status" value="1"/>
</dbReference>
<feature type="coiled-coil region" evidence="4">
    <location>
        <begin position="294"/>
        <end position="335"/>
    </location>
</feature>
<comment type="subcellular location">
    <subcellularLocation>
        <location evidence="1">Nucleus</location>
    </subcellularLocation>
</comment>
<evidence type="ECO:0000313" key="7">
    <source>
        <dbReference type="EMBL" id="EXB40713.1"/>
    </source>
</evidence>
<evidence type="ECO:0000313" key="8">
    <source>
        <dbReference type="Proteomes" id="UP000030645"/>
    </source>
</evidence>
<dbReference type="PANTHER" id="PTHR15107">
    <property type="entry name" value="RETINOBLASTOMA BINDING PROTEIN 8"/>
    <property type="match status" value="1"/>
</dbReference>
<proteinExistence type="predicted"/>
<dbReference type="GO" id="GO:0005634">
    <property type="term" value="C:nucleus"/>
    <property type="evidence" value="ECO:0007669"/>
    <property type="project" value="UniProtKB-SubCell"/>
</dbReference>
<feature type="domain" description="DNA endonuclease activator Ctp1 C-terminal" evidence="6">
    <location>
        <begin position="610"/>
        <end position="636"/>
    </location>
</feature>
<evidence type="ECO:0000259" key="6">
    <source>
        <dbReference type="Pfam" id="PF08573"/>
    </source>
</evidence>
<dbReference type="InterPro" id="IPR033316">
    <property type="entry name" value="RBBP8-like"/>
</dbReference>
<dbReference type="OrthoDB" id="5801062at2759"/>
<gene>
    <name evidence="7" type="ORF">L484_007296</name>
</gene>
<dbReference type="Proteomes" id="UP000030645">
    <property type="component" value="Unassembled WGS sequence"/>
</dbReference>
<dbReference type="GO" id="GO:0010792">
    <property type="term" value="P:DNA double-strand break processing involved in repair via single-strand annealing"/>
    <property type="evidence" value="ECO:0007669"/>
    <property type="project" value="TreeGrafter"/>
</dbReference>
<keyword evidence="2" id="KW-0227">DNA damage</keyword>
<dbReference type="Pfam" id="PF08573">
    <property type="entry name" value="SAE2"/>
    <property type="match status" value="1"/>
</dbReference>
<name>W9QU63_9ROSA</name>
<evidence type="ECO:0000256" key="4">
    <source>
        <dbReference type="SAM" id="Coils"/>
    </source>
</evidence>
<feature type="region of interest" description="Disordered" evidence="5">
    <location>
        <begin position="518"/>
        <end position="554"/>
    </location>
</feature>
<dbReference type="InterPro" id="IPR013882">
    <property type="entry name" value="Ctp1_C"/>
</dbReference>
<feature type="coiled-coil region" evidence="4">
    <location>
        <begin position="88"/>
        <end position="255"/>
    </location>
</feature>
<protein>
    <recommendedName>
        <fullName evidence="6">DNA endonuclease activator Ctp1 C-terminal domain-containing protein</fullName>
    </recommendedName>
</protein>
<dbReference type="GO" id="GO:0003684">
    <property type="term" value="F:damaged DNA binding"/>
    <property type="evidence" value="ECO:0007669"/>
    <property type="project" value="TreeGrafter"/>
</dbReference>
<evidence type="ECO:0000256" key="3">
    <source>
        <dbReference type="ARBA" id="ARBA00023242"/>
    </source>
</evidence>
<dbReference type="KEGG" id="mnt:21390701"/>
<sequence length="640" mass="73615">MEEQLQNSPKLGSPTENDDLKYVSGLSTILVATIQEAKDRISQIEYIFCSQLYPNFQSKTKLMQKVSEARRAADIEWKEKESDLLFQIERLNLEKQQTLEENQSLKLEKARSAKELGDKNCELLARLESKQHKVEKLELNLRQKSKEIDEGMKLRNSLLELIHLKASETVNKEKQLKEYEEKTDVLLSELHHLEKKVDELQEELREKIGEVDKGNEIKANLFKKIESLALEIMNLRDQETEKKVLAGKLERLEGAVCNLQKELEEKPEEVEGRRPQHHLHQKTNSNRFERLKTLEESEKEKKLLPEKINGLEEKVNELQADLRSRKNEMTKASDLYKKSLEQIELKTSELLVEKKKRRDVINAYKTLKSQYNYLCGKLGFTKESMLSPQELQDEPDSLNHSWNQITSPDLEGKCEDTSLTACDGDKVKKITTDNDLEQKNGNEVVQDSSSLSPTYSFPIAPKCPSTLKSAPLVGTKRPASCWRATRSHQGQNGHDPHDDFLGTPLENIRGNMNKTIREESRDIPVPVPKDVNVDSSDDETQDVSANQNRQKRHTPVRSIGGEKGFKFVEPVRKKAERENLKGVECRQCKKFYDAVLCGDEGKDGNNIRCEHHEGVSRHRYRYAPPMTPEGFWNIGFESEI</sequence>
<evidence type="ECO:0000256" key="1">
    <source>
        <dbReference type="ARBA" id="ARBA00004123"/>
    </source>
</evidence>
<evidence type="ECO:0000256" key="5">
    <source>
        <dbReference type="SAM" id="MobiDB-lite"/>
    </source>
</evidence>
<dbReference type="eggNOG" id="KOG0965">
    <property type="taxonomic scope" value="Eukaryota"/>
</dbReference>
<dbReference type="EMBL" id="KE343776">
    <property type="protein sequence ID" value="EXB40713.1"/>
    <property type="molecule type" value="Genomic_DNA"/>
</dbReference>